<dbReference type="EMBL" id="BAFK01000003">
    <property type="protein sequence ID" value="GAB57646.1"/>
    <property type="molecule type" value="Genomic_DNA"/>
</dbReference>
<evidence type="ECO:0000313" key="2">
    <source>
        <dbReference type="Proteomes" id="UP000004374"/>
    </source>
</evidence>
<proteinExistence type="predicted"/>
<dbReference type="AlphaFoldDB" id="I1DUB8"/>
<organism evidence="1 2">
    <name type="scientific">Rheinheimera nanhaiensis E407-8</name>
    <dbReference type="NCBI Taxonomy" id="562729"/>
    <lineage>
        <taxon>Bacteria</taxon>
        <taxon>Pseudomonadati</taxon>
        <taxon>Pseudomonadota</taxon>
        <taxon>Gammaproteobacteria</taxon>
        <taxon>Chromatiales</taxon>
        <taxon>Chromatiaceae</taxon>
        <taxon>Rheinheimera</taxon>
    </lineage>
</organism>
<dbReference type="Proteomes" id="UP000004374">
    <property type="component" value="Unassembled WGS sequence"/>
</dbReference>
<comment type="caution">
    <text evidence="1">The sequence shown here is derived from an EMBL/GenBank/DDBJ whole genome shotgun (WGS) entry which is preliminary data.</text>
</comment>
<name>I1DUB8_9GAMM</name>
<sequence>MEGALFCGAPARFAIRFSLLRGVKQLSVGQTASKNVLDIFAEVEQSVNG</sequence>
<reference evidence="1 2" key="1">
    <citation type="journal article" date="2012" name="J. Bacteriol.">
        <title>Genome Sequence of the Protease-Producing Bacterium Rheinheimera nanhaiensis E407-8T, Isolated from Deep-Sea Sediment of the South China Sea.</title>
        <authorList>
            <person name="Zhang X.-Y."/>
            <person name="Zhang Y.-J."/>
            <person name="Qin Q.-L."/>
            <person name="Xie B.-B."/>
            <person name="Chen X.-L."/>
            <person name="Zhou B.-C."/>
            <person name="Zhang Y.-Z."/>
        </authorList>
    </citation>
    <scope>NUCLEOTIDE SEQUENCE [LARGE SCALE GENOMIC DNA]</scope>
    <source>
        <strain evidence="1 2">E407-8</strain>
    </source>
</reference>
<keyword evidence="2" id="KW-1185">Reference proteome</keyword>
<accession>I1DUB8</accession>
<protein>
    <submittedName>
        <fullName evidence="1">Uncharacterized protein</fullName>
    </submittedName>
</protein>
<evidence type="ECO:0000313" key="1">
    <source>
        <dbReference type="EMBL" id="GAB57646.1"/>
    </source>
</evidence>
<gene>
    <name evidence="1" type="ORF">RNAN_0615</name>
</gene>